<dbReference type="InterPro" id="IPR050266">
    <property type="entry name" value="AB_hydrolase_sf"/>
</dbReference>
<evidence type="ECO:0000313" key="2">
    <source>
        <dbReference type="EMBL" id="MBW8640012.1"/>
    </source>
</evidence>
<dbReference type="InterPro" id="IPR000639">
    <property type="entry name" value="Epox_hydrolase-like"/>
</dbReference>
<accession>A0AAE3D3C4</accession>
<dbReference type="GO" id="GO:0016787">
    <property type="term" value="F:hydrolase activity"/>
    <property type="evidence" value="ECO:0007669"/>
    <property type="project" value="UniProtKB-KW"/>
</dbReference>
<reference evidence="2" key="1">
    <citation type="submission" date="2021-08" db="EMBL/GenBank/DDBJ databases">
        <title>Hoeflea bacterium WL0058 sp. nov., isolated from the sediment.</title>
        <authorList>
            <person name="Wang L."/>
            <person name="Zhang D."/>
        </authorList>
    </citation>
    <scope>NUCLEOTIDE SEQUENCE</scope>
    <source>
        <strain evidence="2">WL0058</strain>
    </source>
</reference>
<feature type="domain" description="AB hydrolase-1" evidence="1">
    <location>
        <begin position="21"/>
        <end position="251"/>
    </location>
</feature>
<dbReference type="Proteomes" id="UP001196509">
    <property type="component" value="Unassembled WGS sequence"/>
</dbReference>
<dbReference type="RefSeq" id="WP_220230735.1">
    <property type="nucleotide sequence ID" value="NZ_JAICBX010000005.1"/>
</dbReference>
<comment type="caution">
    <text evidence="2">The sequence shown here is derived from an EMBL/GenBank/DDBJ whole genome shotgun (WGS) entry which is preliminary data.</text>
</comment>
<dbReference type="AlphaFoldDB" id="A0AAE3D3C4"/>
<sequence>MATAQLNGISLYYEEHGEGEPLLLVAGLSSDSQSWLPVIEPLAAHYRLILPDNRMAGRTEPKTVETGIGVMADDVVALMDELGVDKAHIVGHSMGGAVSLDLAARYPERVEKLVILCSGPIRTARNISLVDTLVRQREEGVSDDTWFRSFFYWLFSPGFFEDEAAVGSAVEMAKTYPWRQPVEAMRKQQQAIAAYQAGDVITRIKAPTLGVAGGNDLMIPPEDMRAVLSGVVDFRFEVIDNAAHSIHWEAPEAVVEHVLSFLGK</sequence>
<protein>
    <submittedName>
        <fullName evidence="2">Alpha/beta hydrolase</fullName>
    </submittedName>
</protein>
<keyword evidence="2" id="KW-0378">Hydrolase</keyword>
<dbReference type="InterPro" id="IPR029058">
    <property type="entry name" value="AB_hydrolase_fold"/>
</dbReference>
<proteinExistence type="predicted"/>
<name>A0AAE3D3C4_9HYPH</name>
<keyword evidence="3" id="KW-1185">Reference proteome</keyword>
<dbReference type="SUPFAM" id="SSF53474">
    <property type="entry name" value="alpha/beta-Hydrolases"/>
    <property type="match status" value="1"/>
</dbReference>
<gene>
    <name evidence="2" type="ORF">K1W69_22645</name>
</gene>
<dbReference type="InterPro" id="IPR000073">
    <property type="entry name" value="AB_hydrolase_1"/>
</dbReference>
<dbReference type="PRINTS" id="PR00111">
    <property type="entry name" value="ABHYDROLASE"/>
</dbReference>
<evidence type="ECO:0000259" key="1">
    <source>
        <dbReference type="Pfam" id="PF00561"/>
    </source>
</evidence>
<dbReference type="Gene3D" id="3.40.50.1820">
    <property type="entry name" value="alpha/beta hydrolase"/>
    <property type="match status" value="1"/>
</dbReference>
<organism evidence="2 3">
    <name type="scientific">Flavimaribacter sediminis</name>
    <dbReference type="NCBI Taxonomy" id="2865987"/>
    <lineage>
        <taxon>Bacteria</taxon>
        <taxon>Pseudomonadati</taxon>
        <taxon>Pseudomonadota</taxon>
        <taxon>Alphaproteobacteria</taxon>
        <taxon>Hyphomicrobiales</taxon>
        <taxon>Rhizobiaceae</taxon>
        <taxon>Flavimaribacter</taxon>
    </lineage>
</organism>
<dbReference type="Pfam" id="PF00561">
    <property type="entry name" value="Abhydrolase_1"/>
    <property type="match status" value="1"/>
</dbReference>
<dbReference type="PANTHER" id="PTHR43798">
    <property type="entry name" value="MONOACYLGLYCEROL LIPASE"/>
    <property type="match status" value="1"/>
</dbReference>
<evidence type="ECO:0000313" key="3">
    <source>
        <dbReference type="Proteomes" id="UP001196509"/>
    </source>
</evidence>
<dbReference type="EMBL" id="JAICBX010000005">
    <property type="protein sequence ID" value="MBW8640012.1"/>
    <property type="molecule type" value="Genomic_DNA"/>
</dbReference>
<dbReference type="PRINTS" id="PR00412">
    <property type="entry name" value="EPOXHYDRLASE"/>
</dbReference>